<dbReference type="PRINTS" id="PR00926">
    <property type="entry name" value="MITOCARRIER"/>
</dbReference>
<keyword evidence="15" id="KW-1185">Reference proteome</keyword>
<proteinExistence type="inferred from homology"/>
<evidence type="ECO:0000256" key="3">
    <source>
        <dbReference type="ARBA" id="ARBA00006375"/>
    </source>
</evidence>
<protein>
    <submittedName>
        <fullName evidence="14">RIC3 domain-containing protein</fullName>
    </submittedName>
</protein>
<comment type="similarity">
    <text evidence="4">Belongs to the ric-3 family.</text>
</comment>
<feature type="domain" description="Resistance to inhibitors of cholinesterase protein 3 N-terminal" evidence="13">
    <location>
        <begin position="39"/>
        <end position="116"/>
    </location>
</feature>
<accession>T1HPM8</accession>
<dbReference type="GO" id="GO:0043025">
    <property type="term" value="C:neuronal cell body"/>
    <property type="evidence" value="ECO:0007669"/>
    <property type="project" value="TreeGrafter"/>
</dbReference>
<dbReference type="PROSITE" id="PS50920">
    <property type="entry name" value="SOLCAR"/>
    <property type="match status" value="1"/>
</dbReference>
<reference evidence="14" key="1">
    <citation type="submission" date="2015-05" db="UniProtKB">
        <authorList>
            <consortium name="EnsemblMetazoa"/>
        </authorList>
    </citation>
    <scope>IDENTIFICATION</scope>
</reference>
<dbReference type="EnsemblMetazoa" id="RPRC006002-RA">
    <property type="protein sequence ID" value="RPRC006002-PA"/>
    <property type="gene ID" value="RPRC006002"/>
</dbReference>
<dbReference type="InterPro" id="IPR023395">
    <property type="entry name" value="MCP_dom_sf"/>
</dbReference>
<keyword evidence="9" id="KW-1133">Transmembrane helix</keyword>
<evidence type="ECO:0000256" key="7">
    <source>
        <dbReference type="ARBA" id="ARBA00022737"/>
    </source>
</evidence>
<organism evidence="14 15">
    <name type="scientific">Rhodnius prolixus</name>
    <name type="common">Triatomid bug</name>
    <dbReference type="NCBI Taxonomy" id="13249"/>
    <lineage>
        <taxon>Eukaryota</taxon>
        <taxon>Metazoa</taxon>
        <taxon>Ecdysozoa</taxon>
        <taxon>Arthropoda</taxon>
        <taxon>Hexapoda</taxon>
        <taxon>Insecta</taxon>
        <taxon>Pterygota</taxon>
        <taxon>Neoptera</taxon>
        <taxon>Paraneoptera</taxon>
        <taxon>Hemiptera</taxon>
        <taxon>Heteroptera</taxon>
        <taxon>Panheteroptera</taxon>
        <taxon>Cimicomorpha</taxon>
        <taxon>Reduviidae</taxon>
        <taxon>Triatominae</taxon>
        <taxon>Rhodnius</taxon>
    </lineage>
</organism>
<dbReference type="GO" id="GO:0043005">
    <property type="term" value="C:neuron projection"/>
    <property type="evidence" value="ECO:0007669"/>
    <property type="project" value="TreeGrafter"/>
</dbReference>
<dbReference type="PANTHER" id="PTHR21723">
    <property type="entry name" value="RESISTANCE TO INHIBITORS OF CHOLINESTERASE PROTEIN 3 RIC3"/>
    <property type="match status" value="1"/>
</dbReference>
<dbReference type="InterPro" id="IPR018108">
    <property type="entry name" value="MCP_transmembrane"/>
</dbReference>
<dbReference type="STRING" id="13249.T1HPM8"/>
<evidence type="ECO:0000256" key="1">
    <source>
        <dbReference type="ARBA" id="ARBA00004141"/>
    </source>
</evidence>
<dbReference type="InParanoid" id="T1HPM8"/>
<comment type="similarity">
    <text evidence="3 12">Belongs to the mitochondrial carrier (TC 2.A.29) family.</text>
</comment>
<dbReference type="GO" id="GO:0055085">
    <property type="term" value="P:transmembrane transport"/>
    <property type="evidence" value="ECO:0007669"/>
    <property type="project" value="InterPro"/>
</dbReference>
<dbReference type="InterPro" id="IPR002067">
    <property type="entry name" value="MCP"/>
</dbReference>
<dbReference type="Proteomes" id="UP000015103">
    <property type="component" value="Unassembled WGS sequence"/>
</dbReference>
<evidence type="ECO:0000256" key="9">
    <source>
        <dbReference type="ARBA" id="ARBA00022989"/>
    </source>
</evidence>
<dbReference type="Gene3D" id="1.50.40.10">
    <property type="entry name" value="Mitochondrial carrier domain"/>
    <property type="match status" value="1"/>
</dbReference>
<keyword evidence="5 12" id="KW-0813">Transport</keyword>
<dbReference type="EMBL" id="ACPB03006110">
    <property type="status" value="NOT_ANNOTATED_CDS"/>
    <property type="molecule type" value="Genomic_DNA"/>
</dbReference>
<dbReference type="InterPro" id="IPR032763">
    <property type="entry name" value="RIC3_N"/>
</dbReference>
<dbReference type="PANTHER" id="PTHR21723:SF3">
    <property type="entry name" value="PROTEIN RIC-3"/>
    <property type="match status" value="1"/>
</dbReference>
<evidence type="ECO:0000259" key="13">
    <source>
        <dbReference type="Pfam" id="PF15361"/>
    </source>
</evidence>
<dbReference type="AlphaFoldDB" id="T1HPM8"/>
<dbReference type="GO" id="GO:0045202">
    <property type="term" value="C:synapse"/>
    <property type="evidence" value="ECO:0007669"/>
    <property type="project" value="GOC"/>
</dbReference>
<evidence type="ECO:0000256" key="2">
    <source>
        <dbReference type="ARBA" id="ARBA00004586"/>
    </source>
</evidence>
<evidence type="ECO:0000256" key="12">
    <source>
        <dbReference type="RuleBase" id="RU000488"/>
    </source>
</evidence>
<dbReference type="GO" id="GO:0034394">
    <property type="term" value="P:protein localization to cell surface"/>
    <property type="evidence" value="ECO:0007669"/>
    <property type="project" value="TreeGrafter"/>
</dbReference>
<evidence type="ECO:0000256" key="5">
    <source>
        <dbReference type="ARBA" id="ARBA00022448"/>
    </source>
</evidence>
<feature type="repeat" description="Solcar" evidence="11">
    <location>
        <begin position="188"/>
        <end position="275"/>
    </location>
</feature>
<evidence type="ECO:0000313" key="14">
    <source>
        <dbReference type="EnsemblMetazoa" id="RPRC006002-PA"/>
    </source>
</evidence>
<dbReference type="GO" id="GO:0005789">
    <property type="term" value="C:endoplasmic reticulum membrane"/>
    <property type="evidence" value="ECO:0007669"/>
    <property type="project" value="UniProtKB-SubCell"/>
</dbReference>
<dbReference type="Pfam" id="PF15361">
    <property type="entry name" value="RIC3"/>
    <property type="match status" value="1"/>
</dbReference>
<dbReference type="eggNOG" id="KOG0749">
    <property type="taxonomic scope" value="Eukaryota"/>
</dbReference>
<name>T1HPM8_RHOPR</name>
<evidence type="ECO:0000256" key="4">
    <source>
        <dbReference type="ARBA" id="ARBA00008538"/>
    </source>
</evidence>
<evidence type="ECO:0000256" key="10">
    <source>
        <dbReference type="ARBA" id="ARBA00023136"/>
    </source>
</evidence>
<dbReference type="GO" id="GO:0007271">
    <property type="term" value="P:synaptic transmission, cholinergic"/>
    <property type="evidence" value="ECO:0007669"/>
    <property type="project" value="TreeGrafter"/>
</dbReference>
<sequence>MERELVKYSKICSIAEHLRQERPPHLRPEFLHPALREKGRAIPHSHIVPKVDGRPPPMPGMRPPMGGAGHVVPPPKGSGTMGIVMPMYTIGIVVFFLYTMMKLMFKKTDSNGNYDSFTSDPDFHRAVFGDYNYSSNEEVAAEDATKLGLRGWFNGFYTSQIAVIVNRALFFGLYDLFKFGQTSNLNLSPTTTKLIAAQTSSIISSFAAYPVETVARRIIAETGRSKKIYGSTKNCFRKIYIEEGIKGFFGGALINMIRSIGGAIVLLLHDEISNWMLDLHKTLTAK</sequence>
<dbReference type="EMBL" id="ACPB03006108">
    <property type="status" value="NOT_ANNOTATED_CDS"/>
    <property type="molecule type" value="Genomic_DNA"/>
</dbReference>
<keyword evidence="7" id="KW-0677">Repeat</keyword>
<keyword evidence="8" id="KW-0256">Endoplasmic reticulum</keyword>
<dbReference type="InterPro" id="IPR026160">
    <property type="entry name" value="Ric3"/>
</dbReference>
<dbReference type="VEuPathDB" id="VectorBase:RPRC006002"/>
<comment type="subcellular location">
    <subcellularLocation>
        <location evidence="2">Endoplasmic reticulum membrane</location>
    </subcellularLocation>
    <subcellularLocation>
        <location evidence="1">Membrane</location>
        <topology evidence="1">Multi-pass membrane protein</topology>
    </subcellularLocation>
</comment>
<dbReference type="SUPFAM" id="SSF103506">
    <property type="entry name" value="Mitochondrial carrier"/>
    <property type="match status" value="1"/>
</dbReference>
<dbReference type="EMBL" id="ACPB03006109">
    <property type="status" value="NOT_ANNOTATED_CDS"/>
    <property type="molecule type" value="Genomic_DNA"/>
</dbReference>
<dbReference type="HOGENOM" id="CLU_974231_0_0_1"/>
<evidence type="ECO:0000313" key="15">
    <source>
        <dbReference type="Proteomes" id="UP000015103"/>
    </source>
</evidence>
<evidence type="ECO:0000256" key="11">
    <source>
        <dbReference type="PROSITE-ProRule" id="PRU00282"/>
    </source>
</evidence>
<evidence type="ECO:0000256" key="8">
    <source>
        <dbReference type="ARBA" id="ARBA00022824"/>
    </source>
</evidence>
<keyword evidence="10 11" id="KW-0472">Membrane</keyword>
<evidence type="ECO:0000256" key="6">
    <source>
        <dbReference type="ARBA" id="ARBA00022692"/>
    </source>
</evidence>
<dbReference type="Pfam" id="PF00153">
    <property type="entry name" value="Mito_carr"/>
    <property type="match status" value="1"/>
</dbReference>
<keyword evidence="6 11" id="KW-0812">Transmembrane</keyword>